<sequence length="273" mass="29691">MVSWTNPPPAAGILRPENAGAVFELRSAPAPPHQQRYVSHFWSVRWNLRAPQRQPSQVISYPSIHVTAEAGPDRYGHHLPAELVHGVPTRRFDIVLASAGYCYGIAFTPGGFTALTGRPAHPLTDRVERLDRPELAAVHVAASPAEALDALIATADALHTTDDDGPLDTVATLARDIRENRVTTVAHAAARHGLSERTVQRLLRTHVGVGAQWMIRRCRLHDALAELHTDPAVPLADLAARLGWYDQAHFTRDFTAAAGISPAAYAARQPPVM</sequence>
<dbReference type="SUPFAM" id="SSF46689">
    <property type="entry name" value="Homeodomain-like"/>
    <property type="match status" value="1"/>
</dbReference>
<dbReference type="EMBL" id="BAABFR010000030">
    <property type="protein sequence ID" value="GAA4392726.1"/>
    <property type="molecule type" value="Genomic_DNA"/>
</dbReference>
<feature type="domain" description="HTH araC/xylS-type" evidence="4">
    <location>
        <begin position="167"/>
        <end position="268"/>
    </location>
</feature>
<evidence type="ECO:0000256" key="3">
    <source>
        <dbReference type="ARBA" id="ARBA00023163"/>
    </source>
</evidence>
<dbReference type="PROSITE" id="PS01124">
    <property type="entry name" value="HTH_ARAC_FAMILY_2"/>
    <property type="match status" value="1"/>
</dbReference>
<dbReference type="PANTHER" id="PTHR46796">
    <property type="entry name" value="HTH-TYPE TRANSCRIPTIONAL ACTIVATOR RHAS-RELATED"/>
    <property type="match status" value="1"/>
</dbReference>
<evidence type="ECO:0000313" key="5">
    <source>
        <dbReference type="EMBL" id="GAA4392726.1"/>
    </source>
</evidence>
<evidence type="ECO:0000313" key="6">
    <source>
        <dbReference type="Proteomes" id="UP001500635"/>
    </source>
</evidence>
<dbReference type="InterPro" id="IPR018060">
    <property type="entry name" value="HTH_AraC"/>
</dbReference>
<dbReference type="Pfam" id="PF12833">
    <property type="entry name" value="HTH_18"/>
    <property type="match status" value="1"/>
</dbReference>
<organism evidence="5 6">
    <name type="scientific">Tsukamurella soli</name>
    <dbReference type="NCBI Taxonomy" id="644556"/>
    <lineage>
        <taxon>Bacteria</taxon>
        <taxon>Bacillati</taxon>
        <taxon>Actinomycetota</taxon>
        <taxon>Actinomycetes</taxon>
        <taxon>Mycobacteriales</taxon>
        <taxon>Tsukamurellaceae</taxon>
        <taxon>Tsukamurella</taxon>
    </lineage>
</organism>
<keyword evidence="3" id="KW-0804">Transcription</keyword>
<reference evidence="6" key="1">
    <citation type="journal article" date="2019" name="Int. J. Syst. Evol. Microbiol.">
        <title>The Global Catalogue of Microorganisms (GCM) 10K type strain sequencing project: providing services to taxonomists for standard genome sequencing and annotation.</title>
        <authorList>
            <consortium name="The Broad Institute Genomics Platform"/>
            <consortium name="The Broad Institute Genome Sequencing Center for Infectious Disease"/>
            <person name="Wu L."/>
            <person name="Ma J."/>
        </authorList>
    </citation>
    <scope>NUCLEOTIDE SEQUENCE [LARGE SCALE GENOMIC DNA]</scope>
    <source>
        <strain evidence="6">JCM 17688</strain>
    </source>
</reference>
<dbReference type="Pfam" id="PF20240">
    <property type="entry name" value="DUF6597"/>
    <property type="match status" value="1"/>
</dbReference>
<dbReference type="RefSeq" id="WP_344995345.1">
    <property type="nucleotide sequence ID" value="NZ_BAABFR010000030.1"/>
</dbReference>
<evidence type="ECO:0000259" key="4">
    <source>
        <dbReference type="PROSITE" id="PS01124"/>
    </source>
</evidence>
<accession>A0ABP8JLB2</accession>
<dbReference type="SMART" id="SM00342">
    <property type="entry name" value="HTH_ARAC"/>
    <property type="match status" value="1"/>
</dbReference>
<evidence type="ECO:0000256" key="2">
    <source>
        <dbReference type="ARBA" id="ARBA00023125"/>
    </source>
</evidence>
<comment type="caution">
    <text evidence="5">The sequence shown here is derived from an EMBL/GenBank/DDBJ whole genome shotgun (WGS) entry which is preliminary data.</text>
</comment>
<dbReference type="Gene3D" id="1.10.10.60">
    <property type="entry name" value="Homeodomain-like"/>
    <property type="match status" value="1"/>
</dbReference>
<keyword evidence="2" id="KW-0238">DNA-binding</keyword>
<proteinExistence type="predicted"/>
<dbReference type="PANTHER" id="PTHR46796:SF13">
    <property type="entry name" value="HTH-TYPE TRANSCRIPTIONAL ACTIVATOR RHAS"/>
    <property type="match status" value="1"/>
</dbReference>
<dbReference type="InterPro" id="IPR046532">
    <property type="entry name" value="DUF6597"/>
</dbReference>
<evidence type="ECO:0000256" key="1">
    <source>
        <dbReference type="ARBA" id="ARBA00023015"/>
    </source>
</evidence>
<keyword evidence="1" id="KW-0805">Transcription regulation</keyword>
<gene>
    <name evidence="5" type="ORF">GCM10023147_22780</name>
</gene>
<keyword evidence="6" id="KW-1185">Reference proteome</keyword>
<name>A0ABP8JLB2_9ACTN</name>
<dbReference type="Proteomes" id="UP001500635">
    <property type="component" value="Unassembled WGS sequence"/>
</dbReference>
<dbReference type="InterPro" id="IPR009057">
    <property type="entry name" value="Homeodomain-like_sf"/>
</dbReference>
<dbReference type="InterPro" id="IPR050204">
    <property type="entry name" value="AraC_XylS_family_regulators"/>
</dbReference>
<protein>
    <submittedName>
        <fullName evidence="5">Helix-turn-helix domain-containing protein</fullName>
    </submittedName>
</protein>